<dbReference type="PRINTS" id="PR00313">
    <property type="entry name" value="CABNDNGRPT"/>
</dbReference>
<evidence type="ECO:0008006" key="5">
    <source>
        <dbReference type="Google" id="ProtNLM"/>
    </source>
</evidence>
<dbReference type="RefSeq" id="WP_051511736.1">
    <property type="nucleotide sequence ID" value="NZ_AVFL01000005.1"/>
</dbReference>
<dbReference type="Pfam" id="PF00353">
    <property type="entry name" value="HemolysinCabind"/>
    <property type="match status" value="3"/>
</dbReference>
<accession>W9H978</accession>
<comment type="subcellular location">
    <subcellularLocation>
        <location evidence="1">Secreted</location>
    </subcellularLocation>
</comment>
<dbReference type="InterPro" id="IPR001343">
    <property type="entry name" value="Hemolysn_Ca-bd"/>
</dbReference>
<gene>
    <name evidence="3" type="ORF">N825_30500</name>
</gene>
<evidence type="ECO:0000313" key="3">
    <source>
        <dbReference type="EMBL" id="EWY41217.1"/>
    </source>
</evidence>
<dbReference type="OrthoDB" id="9773411at2"/>
<keyword evidence="4" id="KW-1185">Reference proteome</keyword>
<dbReference type="InterPro" id="IPR050557">
    <property type="entry name" value="RTX_toxin/Mannuronan_C5-epim"/>
</dbReference>
<keyword evidence="2" id="KW-0964">Secreted</keyword>
<sequence length="354" mass="36807">MATINGTSGNDTRNGTAGADAIRGLAGNDTLNGKAGNDQVWGGTGLDKLWGEAGNDTLWGDDGDDFAYGGDGNDLIHGGNGNDTLYGDAGTDTIWGDAGNDILKGGTGISRLDGGTGNDSLYYDPTSDNISNVGNYLSSTALNGGSNYDTLNIVNNAKYTVGGVTRPAMTEVIIDEYGDDHLYFEGPNWSDPFINVGSFKNIEKITVSGAGGLDFFGSTGGGDGVNITGTSTLDYFSSSYAIDTMTGGAGNDVFYLEEGAGMDRIISETNDADSFHFDVLDGSAANITGFNGAGAPGGDRIYIDNIDGLGIDNPRQHLTITTSGGTSTLHFDDRVEVRVDKVGLVENVDYFFVL</sequence>
<dbReference type="PANTHER" id="PTHR38340">
    <property type="entry name" value="S-LAYER PROTEIN"/>
    <property type="match status" value="1"/>
</dbReference>
<name>W9H978_9PROT</name>
<dbReference type="PANTHER" id="PTHR38340:SF1">
    <property type="entry name" value="S-LAYER PROTEIN"/>
    <property type="match status" value="1"/>
</dbReference>
<dbReference type="GO" id="GO:0005576">
    <property type="term" value="C:extracellular region"/>
    <property type="evidence" value="ECO:0007669"/>
    <property type="project" value="UniProtKB-SubCell"/>
</dbReference>
<dbReference type="Proteomes" id="UP000019486">
    <property type="component" value="Unassembled WGS sequence"/>
</dbReference>
<comment type="caution">
    <text evidence="3">The sequence shown here is derived from an EMBL/GenBank/DDBJ whole genome shotgun (WGS) entry which is preliminary data.</text>
</comment>
<dbReference type="AlphaFoldDB" id="W9H978"/>
<dbReference type="EMBL" id="AVFL01000005">
    <property type="protein sequence ID" value="EWY41217.1"/>
    <property type="molecule type" value="Genomic_DNA"/>
</dbReference>
<dbReference type="GO" id="GO:0005509">
    <property type="term" value="F:calcium ion binding"/>
    <property type="evidence" value="ECO:0007669"/>
    <property type="project" value="InterPro"/>
</dbReference>
<organism evidence="3 4">
    <name type="scientific">Skermanella stibiiresistens SB22</name>
    <dbReference type="NCBI Taxonomy" id="1385369"/>
    <lineage>
        <taxon>Bacteria</taxon>
        <taxon>Pseudomonadati</taxon>
        <taxon>Pseudomonadota</taxon>
        <taxon>Alphaproteobacteria</taxon>
        <taxon>Rhodospirillales</taxon>
        <taxon>Azospirillaceae</taxon>
        <taxon>Skermanella</taxon>
    </lineage>
</organism>
<reference evidence="3 4" key="1">
    <citation type="submission" date="2013-08" db="EMBL/GenBank/DDBJ databases">
        <title>The genome sequence of Skermanella stibiiresistens.</title>
        <authorList>
            <person name="Zhu W."/>
            <person name="Wang G."/>
        </authorList>
    </citation>
    <scope>NUCLEOTIDE SEQUENCE [LARGE SCALE GENOMIC DNA]</scope>
    <source>
        <strain evidence="3 4">SB22</strain>
    </source>
</reference>
<protein>
    <recommendedName>
        <fullName evidence="5">Calcium-binding protein</fullName>
    </recommendedName>
</protein>
<dbReference type="InterPro" id="IPR011049">
    <property type="entry name" value="Serralysin-like_metalloprot_C"/>
</dbReference>
<dbReference type="STRING" id="1385369.N825_30500"/>
<evidence type="ECO:0000256" key="2">
    <source>
        <dbReference type="ARBA" id="ARBA00022525"/>
    </source>
</evidence>
<evidence type="ECO:0000313" key="4">
    <source>
        <dbReference type="Proteomes" id="UP000019486"/>
    </source>
</evidence>
<proteinExistence type="predicted"/>
<dbReference type="Gene3D" id="2.150.10.10">
    <property type="entry name" value="Serralysin-like metalloprotease, C-terminal"/>
    <property type="match status" value="2"/>
</dbReference>
<evidence type="ECO:0000256" key="1">
    <source>
        <dbReference type="ARBA" id="ARBA00004613"/>
    </source>
</evidence>
<dbReference type="SUPFAM" id="SSF51120">
    <property type="entry name" value="beta-Roll"/>
    <property type="match status" value="2"/>
</dbReference>